<comment type="caution">
    <text evidence="13">The sequence shown here is derived from an EMBL/GenBank/DDBJ whole genome shotgun (WGS) entry which is preliminary data.</text>
</comment>
<dbReference type="GO" id="GO:0051087">
    <property type="term" value="F:protein-folding chaperone binding"/>
    <property type="evidence" value="ECO:0007669"/>
    <property type="project" value="InterPro"/>
</dbReference>
<reference evidence="13 14" key="1">
    <citation type="journal article" date="2016" name="Nat. Commun.">
        <title>Thousands of microbial genomes shed light on interconnected biogeochemical processes in an aquifer system.</title>
        <authorList>
            <person name="Anantharaman K."/>
            <person name="Brown C.T."/>
            <person name="Hug L.A."/>
            <person name="Sharon I."/>
            <person name="Castelle C.J."/>
            <person name="Probst A.J."/>
            <person name="Thomas B.C."/>
            <person name="Singh A."/>
            <person name="Wilkins M.J."/>
            <person name="Karaoz U."/>
            <person name="Brodie E.L."/>
            <person name="Williams K.H."/>
            <person name="Hubbard S.S."/>
            <person name="Banfield J.F."/>
        </authorList>
    </citation>
    <scope>NUCLEOTIDE SEQUENCE [LARGE SCALE GENOMIC DNA]</scope>
</reference>
<name>A0A1G2R501_9BACT</name>
<evidence type="ECO:0000256" key="1">
    <source>
        <dbReference type="ARBA" id="ARBA00004496"/>
    </source>
</evidence>
<evidence type="ECO:0000313" key="14">
    <source>
        <dbReference type="Proteomes" id="UP000179258"/>
    </source>
</evidence>
<dbReference type="SUPFAM" id="SSF58014">
    <property type="entry name" value="Coiled-coil domain of nucleotide exchange factor GrpE"/>
    <property type="match status" value="1"/>
</dbReference>
<dbReference type="InterPro" id="IPR000740">
    <property type="entry name" value="GrpE"/>
</dbReference>
<feature type="region of interest" description="Disordered" evidence="12">
    <location>
        <begin position="1"/>
        <end position="22"/>
    </location>
</feature>
<dbReference type="PANTHER" id="PTHR21237:SF23">
    <property type="entry name" value="GRPE PROTEIN HOMOLOG, MITOCHONDRIAL"/>
    <property type="match status" value="1"/>
</dbReference>
<evidence type="ECO:0000256" key="2">
    <source>
        <dbReference type="ARBA" id="ARBA00009054"/>
    </source>
</evidence>
<dbReference type="InterPro" id="IPR013805">
    <property type="entry name" value="GrpE_CC"/>
</dbReference>
<evidence type="ECO:0000313" key="13">
    <source>
        <dbReference type="EMBL" id="OHA67638.1"/>
    </source>
</evidence>
<dbReference type="HAMAP" id="MF_01151">
    <property type="entry name" value="GrpE"/>
    <property type="match status" value="1"/>
</dbReference>
<dbReference type="InterPro" id="IPR009012">
    <property type="entry name" value="GrpE_head"/>
</dbReference>
<dbReference type="PANTHER" id="PTHR21237">
    <property type="entry name" value="GRPE PROTEIN"/>
    <property type="match status" value="1"/>
</dbReference>
<dbReference type="Gene3D" id="2.30.22.10">
    <property type="entry name" value="Head domain of nucleotide exchange factor GrpE"/>
    <property type="match status" value="1"/>
</dbReference>
<evidence type="ECO:0000256" key="4">
    <source>
        <dbReference type="ARBA" id="ARBA00022490"/>
    </source>
</evidence>
<dbReference type="GO" id="GO:0042803">
    <property type="term" value="F:protein homodimerization activity"/>
    <property type="evidence" value="ECO:0007669"/>
    <property type="project" value="InterPro"/>
</dbReference>
<dbReference type="CDD" id="cd00446">
    <property type="entry name" value="GrpE"/>
    <property type="match status" value="1"/>
</dbReference>
<dbReference type="EMBL" id="MHTX01000036">
    <property type="protein sequence ID" value="OHA67638.1"/>
    <property type="molecule type" value="Genomic_DNA"/>
</dbReference>
<dbReference type="Proteomes" id="UP000179258">
    <property type="component" value="Unassembled WGS sequence"/>
</dbReference>
<comment type="function">
    <text evidence="7 10">Participates actively in the response to hyperosmotic and heat shock by preventing the aggregation of stress-denatured proteins, in association with DnaK and GrpE. It is the nucleotide exchange factor for DnaK and may function as a thermosensor. Unfolded proteins bind initially to DnaJ; upon interaction with the DnaJ-bound protein, DnaK hydrolyzes its bound ATP, resulting in the formation of a stable complex. GrpE releases ADP from DnaK; ATP binding to DnaK triggers the release of the substrate protein, thus completing the reaction cycle. Several rounds of ATP-dependent interactions between DnaJ, DnaK and GrpE are required for fully efficient folding.</text>
</comment>
<gene>
    <name evidence="10" type="primary">grpE</name>
    <name evidence="13" type="ORF">A3D59_03670</name>
</gene>
<dbReference type="Gene3D" id="3.90.20.20">
    <property type="match status" value="1"/>
</dbReference>
<evidence type="ECO:0000256" key="9">
    <source>
        <dbReference type="ARBA" id="ARBA00076414"/>
    </source>
</evidence>
<accession>A0A1G2R501</accession>
<proteinExistence type="inferred from homology"/>
<dbReference type="GO" id="GO:0000774">
    <property type="term" value="F:adenyl-nucleotide exchange factor activity"/>
    <property type="evidence" value="ECO:0007669"/>
    <property type="project" value="InterPro"/>
</dbReference>
<dbReference type="GO" id="GO:0006457">
    <property type="term" value="P:protein folding"/>
    <property type="evidence" value="ECO:0007669"/>
    <property type="project" value="InterPro"/>
</dbReference>
<evidence type="ECO:0000256" key="5">
    <source>
        <dbReference type="ARBA" id="ARBA00023016"/>
    </source>
</evidence>
<comment type="subunit">
    <text evidence="3 10">Homodimer.</text>
</comment>
<keyword evidence="5 10" id="KW-0346">Stress response</keyword>
<dbReference type="FunFam" id="2.30.22.10:FF:000001">
    <property type="entry name" value="Protein GrpE"/>
    <property type="match status" value="1"/>
</dbReference>
<organism evidence="13 14">
    <name type="scientific">Candidatus Wildermuthbacteria bacterium RIFCSPHIGHO2_02_FULL_47_17</name>
    <dbReference type="NCBI Taxonomy" id="1802452"/>
    <lineage>
        <taxon>Bacteria</taxon>
        <taxon>Candidatus Wildermuthiibacteriota</taxon>
    </lineage>
</organism>
<dbReference type="PRINTS" id="PR00773">
    <property type="entry name" value="GRPEPROTEIN"/>
</dbReference>
<evidence type="ECO:0000256" key="3">
    <source>
        <dbReference type="ARBA" id="ARBA00011738"/>
    </source>
</evidence>
<sequence length="164" mass="18851">MEEENNPEKARENSDPEEKLAECERQKHEYLSGWQRARADFLNYKKEEMERIRGFIAYSTEELFLKLLPILDSFERAEKAVPANSTDECVKGVLNIKSLLRDFLRQEGIVEIQTSGCKFDPNFHEAVDEEERAGAESGTIVEEVQKGYTINGRVLRPAKIKVAK</sequence>
<evidence type="ECO:0000256" key="8">
    <source>
        <dbReference type="ARBA" id="ARBA00072274"/>
    </source>
</evidence>
<evidence type="ECO:0000256" key="10">
    <source>
        <dbReference type="HAMAP-Rule" id="MF_01151"/>
    </source>
</evidence>
<dbReference type="Pfam" id="PF01025">
    <property type="entry name" value="GrpE"/>
    <property type="match status" value="1"/>
</dbReference>
<evidence type="ECO:0000256" key="6">
    <source>
        <dbReference type="ARBA" id="ARBA00023186"/>
    </source>
</evidence>
<keyword evidence="6 10" id="KW-0143">Chaperone</keyword>
<keyword evidence="4 10" id="KW-0963">Cytoplasm</keyword>
<dbReference type="GO" id="GO:0005737">
    <property type="term" value="C:cytoplasm"/>
    <property type="evidence" value="ECO:0007669"/>
    <property type="project" value="UniProtKB-SubCell"/>
</dbReference>
<evidence type="ECO:0000256" key="12">
    <source>
        <dbReference type="SAM" id="MobiDB-lite"/>
    </source>
</evidence>
<evidence type="ECO:0000256" key="11">
    <source>
        <dbReference type="RuleBase" id="RU004478"/>
    </source>
</evidence>
<comment type="similarity">
    <text evidence="2 10 11">Belongs to the GrpE family.</text>
</comment>
<dbReference type="SUPFAM" id="SSF51064">
    <property type="entry name" value="Head domain of nucleotide exchange factor GrpE"/>
    <property type="match status" value="1"/>
</dbReference>
<dbReference type="AlphaFoldDB" id="A0A1G2R501"/>
<protein>
    <recommendedName>
        <fullName evidence="8 10">Protein GrpE</fullName>
    </recommendedName>
    <alternativeName>
        <fullName evidence="9 10">HSP-70 cofactor</fullName>
    </alternativeName>
</protein>
<evidence type="ECO:0000256" key="7">
    <source>
        <dbReference type="ARBA" id="ARBA00053401"/>
    </source>
</evidence>
<dbReference type="GO" id="GO:0051082">
    <property type="term" value="F:unfolded protein binding"/>
    <property type="evidence" value="ECO:0007669"/>
    <property type="project" value="TreeGrafter"/>
</dbReference>
<comment type="subcellular location">
    <subcellularLocation>
        <location evidence="1 10">Cytoplasm</location>
    </subcellularLocation>
</comment>